<feature type="repeat" description="WD" evidence="13">
    <location>
        <begin position="105"/>
        <end position="148"/>
    </location>
</feature>
<comment type="subcellular location">
    <subcellularLocation>
        <location evidence="1">Cell projection</location>
        <location evidence="1">Cilium</location>
        <location evidence="1">Flagellum</location>
    </subcellularLocation>
    <subcellularLocation>
        <location evidence="2">Cytoplasm</location>
    </subcellularLocation>
</comment>
<evidence type="ECO:0000256" key="7">
    <source>
        <dbReference type="ARBA" id="ARBA00023069"/>
    </source>
</evidence>
<comment type="caution">
    <text evidence="15">The sequence shown here is derived from an EMBL/GenBank/DDBJ whole genome shotgun (WGS) entry which is preliminary data.</text>
</comment>
<dbReference type="SUPFAM" id="SSF50952">
    <property type="entry name" value="Soluble quinoprotein glucose dehydrogenase"/>
    <property type="match status" value="1"/>
</dbReference>
<evidence type="ECO:0000256" key="10">
    <source>
        <dbReference type="ARBA" id="ARBA00029552"/>
    </source>
</evidence>
<dbReference type="Pfam" id="PF00400">
    <property type="entry name" value="WD40"/>
    <property type="match status" value="6"/>
</dbReference>
<evidence type="ECO:0000256" key="6">
    <source>
        <dbReference type="ARBA" id="ARBA00022846"/>
    </source>
</evidence>
<dbReference type="Gene3D" id="2.130.10.10">
    <property type="entry name" value="YVTN repeat-like/Quinoprotein amine dehydrogenase"/>
    <property type="match status" value="3"/>
</dbReference>
<dbReference type="GO" id="GO:0031514">
    <property type="term" value="C:motile cilium"/>
    <property type="evidence" value="ECO:0007669"/>
    <property type="project" value="UniProtKB-SubCell"/>
</dbReference>
<gene>
    <name evidence="15" type="primary">Cfap52</name>
    <name evidence="15" type="ORF">Bhyg_09506</name>
</gene>
<dbReference type="InterPro" id="IPR001680">
    <property type="entry name" value="WD40_rpt"/>
</dbReference>
<feature type="repeat" description="WD" evidence="13">
    <location>
        <begin position="488"/>
        <end position="521"/>
    </location>
</feature>
<evidence type="ECO:0000256" key="12">
    <source>
        <dbReference type="ARBA" id="ARBA00047117"/>
    </source>
</evidence>
<dbReference type="Proteomes" id="UP001151699">
    <property type="component" value="Chromosome B"/>
</dbReference>
<evidence type="ECO:0000256" key="13">
    <source>
        <dbReference type="PROSITE-ProRule" id="PRU00221"/>
    </source>
</evidence>
<dbReference type="PANTHER" id="PTHR13720">
    <property type="entry name" value="WD-40 REPEAT PROTEIN"/>
    <property type="match status" value="1"/>
</dbReference>
<dbReference type="PANTHER" id="PTHR13720:SF14">
    <property type="entry name" value="CILIA- AND FLAGELLA-ASSOCIATED PROTEIN 52"/>
    <property type="match status" value="1"/>
</dbReference>
<evidence type="ECO:0000256" key="14">
    <source>
        <dbReference type="SAM" id="MobiDB-lite"/>
    </source>
</evidence>
<feature type="region of interest" description="Disordered" evidence="14">
    <location>
        <begin position="671"/>
        <end position="717"/>
    </location>
</feature>
<feature type="repeat" description="WD" evidence="13">
    <location>
        <begin position="359"/>
        <end position="400"/>
    </location>
</feature>
<dbReference type="OrthoDB" id="6252103at2759"/>
<evidence type="ECO:0000256" key="5">
    <source>
        <dbReference type="ARBA" id="ARBA00022737"/>
    </source>
</evidence>
<keyword evidence="3" id="KW-0963">Cytoplasm</keyword>
<feature type="repeat" description="WD" evidence="13">
    <location>
        <begin position="614"/>
        <end position="647"/>
    </location>
</feature>
<evidence type="ECO:0000313" key="16">
    <source>
        <dbReference type="Proteomes" id="UP001151699"/>
    </source>
</evidence>
<evidence type="ECO:0000256" key="3">
    <source>
        <dbReference type="ARBA" id="ARBA00022490"/>
    </source>
</evidence>
<evidence type="ECO:0000256" key="8">
    <source>
        <dbReference type="ARBA" id="ARBA00023273"/>
    </source>
</evidence>
<name>A0A9Q0N7E5_9DIPT</name>
<dbReference type="SUPFAM" id="SSF50998">
    <property type="entry name" value="Quinoprotein alcohol dehydrogenase-like"/>
    <property type="match status" value="1"/>
</dbReference>
<keyword evidence="16" id="KW-1185">Reference proteome</keyword>
<dbReference type="InterPro" id="IPR011041">
    <property type="entry name" value="Quinoprot_gluc/sorb_DH_b-prop"/>
</dbReference>
<evidence type="ECO:0000256" key="1">
    <source>
        <dbReference type="ARBA" id="ARBA00004230"/>
    </source>
</evidence>
<dbReference type="PROSITE" id="PS50082">
    <property type="entry name" value="WD_REPEATS_2"/>
    <property type="match status" value="6"/>
</dbReference>
<keyword evidence="8" id="KW-0966">Cell projection</keyword>
<feature type="repeat" description="WD" evidence="13">
    <location>
        <begin position="444"/>
        <end position="476"/>
    </location>
</feature>
<dbReference type="CDD" id="cd00200">
    <property type="entry name" value="WD40"/>
    <property type="match status" value="1"/>
</dbReference>
<dbReference type="InterPro" id="IPR015943">
    <property type="entry name" value="WD40/YVTN_repeat-like_dom_sf"/>
</dbReference>
<comment type="subunit">
    <text evidence="12">Microtubule inner protein component of sperm flagellar doublet microtubules. Interacts with BRCA2. Interacts with the CCT chaperonin complex. Interacts with HSP70. Interacts with AK8. Interacts with CFAP45. Interacts with DNAI1. Interacts with IQDC.</text>
</comment>
<accession>A0A9Q0N7E5</accession>
<dbReference type="PROSITE" id="PS00678">
    <property type="entry name" value="WD_REPEATS_1"/>
    <property type="match status" value="2"/>
</dbReference>
<evidence type="ECO:0000256" key="11">
    <source>
        <dbReference type="ARBA" id="ARBA00046056"/>
    </source>
</evidence>
<dbReference type="InterPro" id="IPR050630">
    <property type="entry name" value="WD_repeat_EMAP"/>
</dbReference>
<comment type="function">
    <text evidence="11">Microtubule inner protein (MIP) part of the dynein-decorated doublet microtubules (DMTs) in cilia axoneme. Important for proper ciliary and flagellar beating. May act in cooperation with CFAP45 and axonemal dynein subunit DNAH11. May play a role in cell growth and/or survival.</text>
</comment>
<keyword evidence="6 15" id="KW-0282">Flagellum</keyword>
<dbReference type="PROSITE" id="PS50294">
    <property type="entry name" value="WD_REPEATS_REGION"/>
    <property type="match status" value="2"/>
</dbReference>
<dbReference type="EMBL" id="WJQU01000002">
    <property type="protein sequence ID" value="KAJ6644537.1"/>
    <property type="molecule type" value="Genomic_DNA"/>
</dbReference>
<dbReference type="AlphaFoldDB" id="A0A9Q0N7E5"/>
<evidence type="ECO:0000256" key="4">
    <source>
        <dbReference type="ARBA" id="ARBA00022574"/>
    </source>
</evidence>
<evidence type="ECO:0000256" key="9">
    <source>
        <dbReference type="ARBA" id="ARBA00029456"/>
    </source>
</evidence>
<feature type="compositionally biased region" description="Basic and acidic residues" evidence="14">
    <location>
        <begin position="676"/>
        <end position="695"/>
    </location>
</feature>
<dbReference type="InterPro" id="IPR011047">
    <property type="entry name" value="Quinoprotein_ADH-like_sf"/>
</dbReference>
<sequence>MCDAEKLGVEELENIAIFGFDGAIRCSLKVHPDKKHFIFPLGCKVSIMNRTTCKQEFLCGHTNQVSKVAVSKSGELIASGQVSYMGFRAFVIIWDWKTRLEKMRYEIHKGLVESLNFSSDETSLVSLGGPDDQMIVVWDIKRNAATCTCKATSEISGNAKAVRCLQRRDAIFVSAGQDNLRLWCIDRTNRKLRVHDVIVGRSRRVYTGMCISSTDDFLYAGTMSGDVVKVQLNCHHEPDVIERDKAPVLIGCFGRHISKRPYGKDCEKYLNGVRDVLLLENKLVIGAGDGTVELVEERNKVFKDYPSPTVPQLKTLKRTKVIGAVSSLQLLESEVVVIGTEACEIYLLNLKTFEVKLFITSNTETVYDVAFPPNLSLVFATASYQSIRIWSVSKKQELLRIMVPNFSAAALVFSYDGKSIVSAWNDGVIRAFTPLTGSLIYAIPNAHNKGCSAITISSCGKILVSGGVEGQVRVWKNEAIRQSLVGVLKEHTASIGSVCFNKFNTEVVSSSSDGTCVIWDIVRLVRRHVLYANTQFTCAQFFPTGVQILATGTDRRVSYWEVFDAALVRDVEASKKGPVNCVALNNTGEHFVSVGHDQIVKLWDYQTGTVVSAGYGHASPILTCSFSPCGKLIITGDKSGALFIWKVPEKHWPQPGNDPFKEVTEKMSKTCLSGRKPPEHINKLETSRSNKDVHISECPPVDLQSQPDLNEDYMKGI</sequence>
<evidence type="ECO:0000313" key="15">
    <source>
        <dbReference type="EMBL" id="KAJ6644537.1"/>
    </source>
</evidence>
<evidence type="ECO:0000256" key="2">
    <source>
        <dbReference type="ARBA" id="ARBA00004496"/>
    </source>
</evidence>
<proteinExistence type="inferred from homology"/>
<keyword evidence="4 13" id="KW-0853">WD repeat</keyword>
<protein>
    <recommendedName>
        <fullName evidence="10">Cilia- and flagella-associated protein 52</fullName>
    </recommendedName>
</protein>
<comment type="similarity">
    <text evidence="9">Belongs to the CFAP52 family.</text>
</comment>
<keyword evidence="7" id="KW-0969">Cilium</keyword>
<feature type="repeat" description="WD" evidence="13">
    <location>
        <begin position="572"/>
        <end position="613"/>
    </location>
</feature>
<reference evidence="15" key="1">
    <citation type="submission" date="2022-07" db="EMBL/GenBank/DDBJ databases">
        <authorList>
            <person name="Trinca V."/>
            <person name="Uliana J.V.C."/>
            <person name="Torres T.T."/>
            <person name="Ward R.J."/>
            <person name="Monesi N."/>
        </authorList>
    </citation>
    <scope>NUCLEOTIDE SEQUENCE</scope>
    <source>
        <strain evidence="15">HSMRA1968</strain>
        <tissue evidence="15">Whole embryos</tissue>
    </source>
</reference>
<keyword evidence="5" id="KW-0677">Repeat</keyword>
<dbReference type="SMART" id="SM00320">
    <property type="entry name" value="WD40"/>
    <property type="match status" value="11"/>
</dbReference>
<dbReference type="GO" id="GO:0005930">
    <property type="term" value="C:axoneme"/>
    <property type="evidence" value="ECO:0007669"/>
    <property type="project" value="UniProtKB-ARBA"/>
</dbReference>
<organism evidence="15 16">
    <name type="scientific">Pseudolycoriella hygida</name>
    <dbReference type="NCBI Taxonomy" id="35572"/>
    <lineage>
        <taxon>Eukaryota</taxon>
        <taxon>Metazoa</taxon>
        <taxon>Ecdysozoa</taxon>
        <taxon>Arthropoda</taxon>
        <taxon>Hexapoda</taxon>
        <taxon>Insecta</taxon>
        <taxon>Pterygota</taxon>
        <taxon>Neoptera</taxon>
        <taxon>Endopterygota</taxon>
        <taxon>Diptera</taxon>
        <taxon>Nematocera</taxon>
        <taxon>Sciaroidea</taxon>
        <taxon>Sciaridae</taxon>
        <taxon>Pseudolycoriella</taxon>
    </lineage>
</organism>
<dbReference type="InterPro" id="IPR019775">
    <property type="entry name" value="WD40_repeat_CS"/>
</dbReference>